<feature type="chain" id="PRO_5020287874" evidence="1">
    <location>
        <begin position="23"/>
        <end position="148"/>
    </location>
</feature>
<sequence>MRWVTLVLVVLFVSAVSVLSWAQGAGKKSTYAVERMTCGDCLSVISTGVAHVAEKARVTGDYSGGVVVVMHDAGTSPEAVGRAITRSGYPARLTETVEATPEEMTAVTGEPVRKIEGSCCTAMSRPACGGSGESWRALYMKLKGWWAR</sequence>
<reference evidence="2 3" key="1">
    <citation type="submission" date="2019-03" db="EMBL/GenBank/DDBJ databases">
        <authorList>
            <person name="Nijsse B."/>
        </authorList>
    </citation>
    <scope>NUCLEOTIDE SEQUENCE [LARGE SCALE GENOMIC DNA]</scope>
    <source>
        <strain evidence="2">Desulfoluna butyratoxydans MSL71</strain>
    </source>
</reference>
<feature type="signal peptide" evidence="1">
    <location>
        <begin position="1"/>
        <end position="22"/>
    </location>
</feature>
<dbReference type="InterPro" id="IPR036163">
    <property type="entry name" value="HMA_dom_sf"/>
</dbReference>
<dbReference type="GO" id="GO:0046872">
    <property type="term" value="F:metal ion binding"/>
    <property type="evidence" value="ECO:0007669"/>
    <property type="project" value="InterPro"/>
</dbReference>
<evidence type="ECO:0000313" key="2">
    <source>
        <dbReference type="EMBL" id="VFQ45814.1"/>
    </source>
</evidence>
<gene>
    <name evidence="2" type="ORF">MSL71_34760</name>
</gene>
<accession>A0A4U8YQ20</accession>
<dbReference type="SUPFAM" id="SSF55008">
    <property type="entry name" value="HMA, heavy metal-associated domain"/>
    <property type="match status" value="1"/>
</dbReference>
<organism evidence="2 3">
    <name type="scientific">Desulfoluna butyratoxydans</name>
    <dbReference type="NCBI Taxonomy" id="231438"/>
    <lineage>
        <taxon>Bacteria</taxon>
        <taxon>Pseudomonadati</taxon>
        <taxon>Thermodesulfobacteriota</taxon>
        <taxon>Desulfobacteria</taxon>
        <taxon>Desulfobacterales</taxon>
        <taxon>Desulfolunaceae</taxon>
        <taxon>Desulfoluna</taxon>
    </lineage>
</organism>
<dbReference type="RefSeq" id="WP_180142793.1">
    <property type="nucleotide sequence ID" value="NZ_CAADHO010000006.1"/>
</dbReference>
<dbReference type="Gene3D" id="3.30.70.100">
    <property type="match status" value="1"/>
</dbReference>
<dbReference type="Proteomes" id="UP000507962">
    <property type="component" value="Unassembled WGS sequence"/>
</dbReference>
<proteinExistence type="predicted"/>
<dbReference type="EMBL" id="CAADHO010000006">
    <property type="protein sequence ID" value="VFQ45814.1"/>
    <property type="molecule type" value="Genomic_DNA"/>
</dbReference>
<evidence type="ECO:0000256" key="1">
    <source>
        <dbReference type="SAM" id="SignalP"/>
    </source>
</evidence>
<keyword evidence="1" id="KW-0732">Signal</keyword>
<evidence type="ECO:0000313" key="3">
    <source>
        <dbReference type="Proteomes" id="UP000507962"/>
    </source>
</evidence>
<keyword evidence="3" id="KW-1185">Reference proteome</keyword>
<dbReference type="AlphaFoldDB" id="A0A4U8YQ20"/>
<name>A0A4U8YQ20_9BACT</name>
<protein>
    <submittedName>
        <fullName evidence="2">Heavy metal-associated domain hma</fullName>
    </submittedName>
</protein>